<evidence type="ECO:0000313" key="1">
    <source>
        <dbReference type="EMBL" id="KAJ8129940.1"/>
    </source>
</evidence>
<comment type="caution">
    <text evidence="1">The sequence shown here is derived from an EMBL/GenBank/DDBJ whole genome shotgun (WGS) entry which is preliminary data.</text>
</comment>
<reference evidence="1" key="1">
    <citation type="submission" date="2022-12" db="EMBL/GenBank/DDBJ databases">
        <title>Genome Sequence of Lasiodiplodia mahajangana.</title>
        <authorList>
            <person name="Buettner E."/>
        </authorList>
    </citation>
    <scope>NUCLEOTIDE SEQUENCE</scope>
    <source>
        <strain evidence="1">VT137</strain>
    </source>
</reference>
<evidence type="ECO:0000313" key="2">
    <source>
        <dbReference type="Proteomes" id="UP001153332"/>
    </source>
</evidence>
<dbReference type="EMBL" id="JAPUUL010000621">
    <property type="protein sequence ID" value="KAJ8129940.1"/>
    <property type="molecule type" value="Genomic_DNA"/>
</dbReference>
<accession>A0ACC2JR68</accession>
<gene>
    <name evidence="1" type="ORF">O1611_g3691</name>
</gene>
<sequence length="632" mass="70878">MSNGPDDIEKRREQAEKIFGIMTNTAGGLNNFLNGIIGKETRQGLRKNLAARGNIPSIEGHFVPRRIWRSGVPTAPGKLWIVDRILAQQSIGQFIIAAMCQVPLPTGEMLSEPFGDEWVLITRAYSEWAPPPFNAEQGVPIDKITHLIGSMEETGRMQLISKELQAMKARLWEGIMPVSARRWREKELYDPDNFSIACRTLSMAINVFGYLNLGPVQIALRETFLLINGVLQTFENALNAKRALEGKPAVEVSKRWYQFIRAKYAAMENRTHGWVMEHVGHMKDKVLEQLDEYAASHVGTEASDNDELMRLYDKWQDLSEISAQADYTILMPMDGYDGSGNGSAQPRHYDFLTEPLRVEFDLNQRRANYHSRRGHLVYKTVVDTALENRGDPKAAALDRIVGTPRRQDAVQKLVRAELRGEPVRYDKEPWAIMLRDVIDEWGFVIYRSCHSCTDDDWDNFRAKFDVDQADWGSGLVGVEKLRERSKLHWLDAKDLGIEDGDVEALKSSFRAFTETADFPVGFAKDMFLMVDEASVASYLNPTTESSPPGDAGGFVCAVEADFDPAQGPGRPDESPGYGGTLRVLGSLLWDDLSALIASHSQHLESLWPLAMNHPSHVYVGAVLKVHKTPSSS</sequence>
<dbReference type="Proteomes" id="UP001153332">
    <property type="component" value="Unassembled WGS sequence"/>
</dbReference>
<protein>
    <submittedName>
        <fullName evidence="1">Uncharacterized protein</fullName>
    </submittedName>
</protein>
<keyword evidence="2" id="KW-1185">Reference proteome</keyword>
<name>A0ACC2JR68_9PEZI</name>
<organism evidence="1 2">
    <name type="scientific">Lasiodiplodia mahajangana</name>
    <dbReference type="NCBI Taxonomy" id="1108764"/>
    <lineage>
        <taxon>Eukaryota</taxon>
        <taxon>Fungi</taxon>
        <taxon>Dikarya</taxon>
        <taxon>Ascomycota</taxon>
        <taxon>Pezizomycotina</taxon>
        <taxon>Dothideomycetes</taxon>
        <taxon>Dothideomycetes incertae sedis</taxon>
        <taxon>Botryosphaeriales</taxon>
        <taxon>Botryosphaeriaceae</taxon>
        <taxon>Lasiodiplodia</taxon>
    </lineage>
</organism>
<proteinExistence type="predicted"/>